<keyword evidence="10" id="KW-0496">Mitochondrion</keyword>
<dbReference type="EMBL" id="JBGBPQ010000010">
    <property type="protein sequence ID" value="KAL1519187.1"/>
    <property type="molecule type" value="Genomic_DNA"/>
</dbReference>
<dbReference type="PANTHER" id="PTHR20900">
    <property type="entry name" value="NADH:UBIQUINONE OXIDOREDUCTASE B18-LIKE SUBUNIT"/>
    <property type="match status" value="1"/>
</dbReference>
<reference evidence="13 14" key="1">
    <citation type="journal article" date="2024" name="Science">
        <title>Giant polyketide synthase enzymes in the biosynthesis of giant marine polyether toxins.</title>
        <authorList>
            <person name="Fallon T.R."/>
            <person name="Shende V.V."/>
            <person name="Wierzbicki I.H."/>
            <person name="Pendleton A.L."/>
            <person name="Watervoot N.F."/>
            <person name="Auber R.P."/>
            <person name="Gonzalez D.J."/>
            <person name="Wisecaver J.H."/>
            <person name="Moore B.S."/>
        </authorList>
    </citation>
    <scope>NUCLEOTIDE SEQUENCE [LARGE SCALE GENOMIC DNA]</scope>
    <source>
        <strain evidence="13 14">12B1</strain>
    </source>
</reference>
<evidence type="ECO:0000256" key="6">
    <source>
        <dbReference type="ARBA" id="ARBA00022448"/>
    </source>
</evidence>
<evidence type="ECO:0000256" key="12">
    <source>
        <dbReference type="ARBA" id="ARBA00023157"/>
    </source>
</evidence>
<evidence type="ECO:0000313" key="14">
    <source>
        <dbReference type="Proteomes" id="UP001515480"/>
    </source>
</evidence>
<comment type="caution">
    <text evidence="13">The sequence shown here is derived from an EMBL/GenBank/DDBJ whole genome shotgun (WGS) entry which is preliminary data.</text>
</comment>
<keyword evidence="12" id="KW-1015">Disulfide bond</keyword>
<keyword evidence="11" id="KW-0472">Membrane</keyword>
<evidence type="ECO:0000256" key="9">
    <source>
        <dbReference type="ARBA" id="ARBA00022982"/>
    </source>
</evidence>
<comment type="subcellular location">
    <subcellularLocation>
        <location evidence="3">Mitochondrion inner membrane</location>
        <topology evidence="3">Peripheral membrane protein</topology>
    </subcellularLocation>
    <subcellularLocation>
        <location evidence="2">Mitochondrion intermembrane space</location>
    </subcellularLocation>
</comment>
<dbReference type="PROSITE" id="PS51808">
    <property type="entry name" value="CHCH"/>
    <property type="match status" value="1"/>
</dbReference>
<sequence length="113" mass="13221">MAEARGVFPLKEKPLAELIAMREAYETDQANAGIPPAPEIKVTREEMKAARIPLVFRDSCAHILIPLNQCRKQTWYSPFKCTDLRHSYEKCQYDEYMRRVAIYEAQKREAKEE</sequence>
<dbReference type="Pfam" id="PF05676">
    <property type="entry name" value="NDUF_B7"/>
    <property type="match status" value="1"/>
</dbReference>
<evidence type="ECO:0000256" key="3">
    <source>
        <dbReference type="ARBA" id="ARBA00004637"/>
    </source>
</evidence>
<comment type="similarity">
    <text evidence="4">Belongs to the complex I NDUFB7 subunit family.</text>
</comment>
<evidence type="ECO:0000256" key="4">
    <source>
        <dbReference type="ARBA" id="ARBA00008006"/>
    </source>
</evidence>
<name>A0AB34JEK0_PRYPA</name>
<evidence type="ECO:0000256" key="1">
    <source>
        <dbReference type="ARBA" id="ARBA00003195"/>
    </source>
</evidence>
<evidence type="ECO:0000256" key="5">
    <source>
        <dbReference type="ARBA" id="ARBA00018677"/>
    </source>
</evidence>
<keyword evidence="6" id="KW-0813">Transport</keyword>
<dbReference type="InterPro" id="IPR008698">
    <property type="entry name" value="NDUB7"/>
</dbReference>
<gene>
    <name evidence="13" type="ORF">AB1Y20_003447</name>
</gene>
<keyword evidence="7" id="KW-0679">Respiratory chain</keyword>
<accession>A0AB34JEK0</accession>
<keyword evidence="8" id="KW-0999">Mitochondrion inner membrane</keyword>
<protein>
    <recommendedName>
        <fullName evidence="5">NADH dehydrogenase [ubiquinone] 1 beta subcomplex subunit 7</fullName>
    </recommendedName>
</protein>
<evidence type="ECO:0000256" key="11">
    <source>
        <dbReference type="ARBA" id="ARBA00023136"/>
    </source>
</evidence>
<proteinExistence type="inferred from homology"/>
<keyword evidence="14" id="KW-1185">Reference proteome</keyword>
<organism evidence="13 14">
    <name type="scientific">Prymnesium parvum</name>
    <name type="common">Toxic golden alga</name>
    <dbReference type="NCBI Taxonomy" id="97485"/>
    <lineage>
        <taxon>Eukaryota</taxon>
        <taxon>Haptista</taxon>
        <taxon>Haptophyta</taxon>
        <taxon>Prymnesiophyceae</taxon>
        <taxon>Prymnesiales</taxon>
        <taxon>Prymnesiaceae</taxon>
        <taxon>Prymnesium</taxon>
    </lineage>
</organism>
<evidence type="ECO:0000256" key="10">
    <source>
        <dbReference type="ARBA" id="ARBA00023128"/>
    </source>
</evidence>
<dbReference type="PANTHER" id="PTHR20900:SF0">
    <property type="entry name" value="NADH DEHYDROGENASE [UBIQUINONE] 1 BETA SUBCOMPLEX SUBUNIT 7"/>
    <property type="match status" value="1"/>
</dbReference>
<dbReference type="GO" id="GO:0005743">
    <property type="term" value="C:mitochondrial inner membrane"/>
    <property type="evidence" value="ECO:0007669"/>
    <property type="project" value="UniProtKB-SubCell"/>
</dbReference>
<dbReference type="GO" id="GO:0005758">
    <property type="term" value="C:mitochondrial intermembrane space"/>
    <property type="evidence" value="ECO:0007669"/>
    <property type="project" value="UniProtKB-SubCell"/>
</dbReference>
<evidence type="ECO:0000256" key="2">
    <source>
        <dbReference type="ARBA" id="ARBA00004569"/>
    </source>
</evidence>
<evidence type="ECO:0000256" key="7">
    <source>
        <dbReference type="ARBA" id="ARBA00022660"/>
    </source>
</evidence>
<dbReference type="AlphaFoldDB" id="A0AB34JEK0"/>
<keyword evidence="9" id="KW-0249">Electron transport</keyword>
<evidence type="ECO:0000256" key="8">
    <source>
        <dbReference type="ARBA" id="ARBA00022792"/>
    </source>
</evidence>
<comment type="function">
    <text evidence="1">Accessory subunit of the mitochondrial membrane respiratory chain NADH dehydrogenase (Complex I), that is believed not to be involved in catalysis. Complex I functions in the transfer of electrons from NADH to the respiratory chain. The immediate electron acceptor for the enzyme is believed to be ubiquinone.</text>
</comment>
<evidence type="ECO:0000313" key="13">
    <source>
        <dbReference type="EMBL" id="KAL1519187.1"/>
    </source>
</evidence>
<dbReference type="Proteomes" id="UP001515480">
    <property type="component" value="Unassembled WGS sequence"/>
</dbReference>